<accession>A0A1G7ALK0</accession>
<organism evidence="2 3">
    <name type="scientific">Desulfuromonas thiophila</name>
    <dbReference type="NCBI Taxonomy" id="57664"/>
    <lineage>
        <taxon>Bacteria</taxon>
        <taxon>Pseudomonadati</taxon>
        <taxon>Thermodesulfobacteriota</taxon>
        <taxon>Desulfuromonadia</taxon>
        <taxon>Desulfuromonadales</taxon>
        <taxon>Desulfuromonadaceae</taxon>
        <taxon>Desulfuromonas</taxon>
    </lineage>
</organism>
<dbReference type="AlphaFoldDB" id="A0A1G7ALK0"/>
<reference evidence="3" key="1">
    <citation type="submission" date="2016-10" db="EMBL/GenBank/DDBJ databases">
        <authorList>
            <person name="Varghese N."/>
            <person name="Submissions S."/>
        </authorList>
    </citation>
    <scope>NUCLEOTIDE SEQUENCE [LARGE SCALE GENOMIC DNA]</scope>
    <source>
        <strain evidence="3">DSM 8987</strain>
    </source>
</reference>
<dbReference type="STRING" id="57664.SAMN05661003_104109"/>
<sequence>MGKALSEYGLRRQREALAKGDPREAASFAKFRVGNEGLEPVALAQLVLNSPKSSPWDAFHAVCALPSNETQQSHPLARMAMERDTDGWCSFEFARLLQINNKLTNELLRGFEQVVKQKGSCRHLYFFAARIKGADILGLYELARKRRFEGLFIEDQVDFATINQAEEQRLQRLAKERAEREAKERAEREAREAKERAEREVREAKERAEREVREAKERKIREKQEKRADKMAKKAAEQFLKQMAKEKAREEKQAVKQQAKEEGRGGFSALTSRLHGLLGASKSKGDDQQKKP</sequence>
<dbReference type="RefSeq" id="WP_092077178.1">
    <property type="nucleotide sequence ID" value="NZ_FNAQ01000004.1"/>
</dbReference>
<proteinExistence type="predicted"/>
<protein>
    <submittedName>
        <fullName evidence="2">Uncharacterized protein</fullName>
    </submittedName>
</protein>
<keyword evidence="3" id="KW-1185">Reference proteome</keyword>
<evidence type="ECO:0000313" key="2">
    <source>
        <dbReference type="EMBL" id="SDE15672.1"/>
    </source>
</evidence>
<gene>
    <name evidence="2" type="ORF">SAMN05661003_104109</name>
</gene>
<feature type="compositionally biased region" description="Basic and acidic residues" evidence="1">
    <location>
        <begin position="243"/>
        <end position="264"/>
    </location>
</feature>
<feature type="compositionally biased region" description="Basic and acidic residues" evidence="1">
    <location>
        <begin position="283"/>
        <end position="292"/>
    </location>
</feature>
<evidence type="ECO:0000313" key="3">
    <source>
        <dbReference type="Proteomes" id="UP000243205"/>
    </source>
</evidence>
<evidence type="ECO:0000256" key="1">
    <source>
        <dbReference type="SAM" id="MobiDB-lite"/>
    </source>
</evidence>
<feature type="region of interest" description="Disordered" evidence="1">
    <location>
        <begin position="182"/>
        <end position="292"/>
    </location>
</feature>
<dbReference type="Proteomes" id="UP000243205">
    <property type="component" value="Unassembled WGS sequence"/>
</dbReference>
<name>A0A1G7ALK0_9BACT</name>
<feature type="compositionally biased region" description="Basic and acidic residues" evidence="1">
    <location>
        <begin position="182"/>
        <end position="236"/>
    </location>
</feature>
<dbReference type="EMBL" id="FNAQ01000004">
    <property type="protein sequence ID" value="SDE15672.1"/>
    <property type="molecule type" value="Genomic_DNA"/>
</dbReference>